<evidence type="ECO:0000256" key="1">
    <source>
        <dbReference type="SAM" id="MobiDB-lite"/>
    </source>
</evidence>
<sequence length="64" mass="6597">MSVTIMFADETGTLVQMFNPDSDSVAVRSSDDGRVVDFSMINAAPGNRGSGSPTTAVGTISCPQ</sequence>
<proteinExistence type="predicted"/>
<feature type="compositionally biased region" description="Polar residues" evidence="1">
    <location>
        <begin position="50"/>
        <end position="64"/>
    </location>
</feature>
<evidence type="ECO:0000313" key="2">
    <source>
        <dbReference type="EMBL" id="SDD40639.1"/>
    </source>
</evidence>
<protein>
    <submittedName>
        <fullName evidence="2">Uncharacterized protein</fullName>
    </submittedName>
</protein>
<organism evidence="2 3">
    <name type="scientific">Rhodococcus tukisamuensis</name>
    <dbReference type="NCBI Taxonomy" id="168276"/>
    <lineage>
        <taxon>Bacteria</taxon>
        <taxon>Bacillati</taxon>
        <taxon>Actinomycetota</taxon>
        <taxon>Actinomycetes</taxon>
        <taxon>Mycobacteriales</taxon>
        <taxon>Nocardiaceae</taxon>
        <taxon>Rhodococcus</taxon>
    </lineage>
</organism>
<dbReference type="EMBL" id="FNAB01000004">
    <property type="protein sequence ID" value="SDD40639.1"/>
    <property type="molecule type" value="Genomic_DNA"/>
</dbReference>
<dbReference type="Proteomes" id="UP000199417">
    <property type="component" value="Unassembled WGS sequence"/>
</dbReference>
<keyword evidence="3" id="KW-1185">Reference proteome</keyword>
<name>A0A1G6UHA3_9NOCA</name>
<feature type="region of interest" description="Disordered" evidence="1">
    <location>
        <begin position="45"/>
        <end position="64"/>
    </location>
</feature>
<dbReference type="AlphaFoldDB" id="A0A1G6UHA3"/>
<reference evidence="2 3" key="1">
    <citation type="submission" date="2016-10" db="EMBL/GenBank/DDBJ databases">
        <authorList>
            <person name="de Groot N.N."/>
        </authorList>
    </citation>
    <scope>NUCLEOTIDE SEQUENCE [LARGE SCALE GENOMIC DNA]</scope>
    <source>
        <strain evidence="2 3">JCM 11308</strain>
    </source>
</reference>
<accession>A0A1G6UHA3</accession>
<evidence type="ECO:0000313" key="3">
    <source>
        <dbReference type="Proteomes" id="UP000199417"/>
    </source>
</evidence>
<gene>
    <name evidence="2" type="ORF">SAMN05444580_104190</name>
</gene>